<reference evidence="1" key="1">
    <citation type="submission" date="2023-03" db="EMBL/GenBank/DDBJ databases">
        <title>Massive genome expansion in bonnet fungi (Mycena s.s.) driven by repeated elements and novel gene families across ecological guilds.</title>
        <authorList>
            <consortium name="Lawrence Berkeley National Laboratory"/>
            <person name="Harder C.B."/>
            <person name="Miyauchi S."/>
            <person name="Viragh M."/>
            <person name="Kuo A."/>
            <person name="Thoen E."/>
            <person name="Andreopoulos B."/>
            <person name="Lu D."/>
            <person name="Skrede I."/>
            <person name="Drula E."/>
            <person name="Henrissat B."/>
            <person name="Morin E."/>
            <person name="Kohler A."/>
            <person name="Barry K."/>
            <person name="LaButti K."/>
            <person name="Morin E."/>
            <person name="Salamov A."/>
            <person name="Lipzen A."/>
            <person name="Mereny Z."/>
            <person name="Hegedus B."/>
            <person name="Baldrian P."/>
            <person name="Stursova M."/>
            <person name="Weitz H."/>
            <person name="Taylor A."/>
            <person name="Grigoriev I.V."/>
            <person name="Nagy L.G."/>
            <person name="Martin F."/>
            <person name="Kauserud H."/>
        </authorList>
    </citation>
    <scope>NUCLEOTIDE SEQUENCE</scope>
    <source>
        <strain evidence="1">9284</strain>
    </source>
</reference>
<accession>A0AAD7BQE2</accession>
<dbReference type="AlphaFoldDB" id="A0AAD7BQE2"/>
<name>A0AAD7BQE2_9AGAR</name>
<organism evidence="1 2">
    <name type="scientific">Roridomyces roridus</name>
    <dbReference type="NCBI Taxonomy" id="1738132"/>
    <lineage>
        <taxon>Eukaryota</taxon>
        <taxon>Fungi</taxon>
        <taxon>Dikarya</taxon>
        <taxon>Basidiomycota</taxon>
        <taxon>Agaricomycotina</taxon>
        <taxon>Agaricomycetes</taxon>
        <taxon>Agaricomycetidae</taxon>
        <taxon>Agaricales</taxon>
        <taxon>Marasmiineae</taxon>
        <taxon>Mycenaceae</taxon>
        <taxon>Roridomyces</taxon>
    </lineage>
</organism>
<evidence type="ECO:0000313" key="2">
    <source>
        <dbReference type="Proteomes" id="UP001221142"/>
    </source>
</evidence>
<evidence type="ECO:0000313" key="1">
    <source>
        <dbReference type="EMBL" id="KAJ7627448.1"/>
    </source>
</evidence>
<comment type="caution">
    <text evidence="1">The sequence shown here is derived from an EMBL/GenBank/DDBJ whole genome shotgun (WGS) entry which is preliminary data.</text>
</comment>
<proteinExistence type="predicted"/>
<sequence>MSLCWQRVIHGATDPDNPRYPTCSAVLFSRRQVSTRRMQQHQTFHLALTENEAHVFEDRASLDASWAGNADVAITCADGLAAVATAVHAWCKEKHHHPDVRRSSRPKRSPPLCRYLALAGTPTPTPTRHHHLARARHLHAPRPVKATSPQFTRSSVSSQAFHAESPKKSEMGWFVSSDGYIFEDGAAAQEALRRGEELRVTPTLDAARAWYMSRR</sequence>
<protein>
    <submittedName>
        <fullName evidence="1">Uncharacterized protein</fullName>
    </submittedName>
</protein>
<dbReference type="Proteomes" id="UP001221142">
    <property type="component" value="Unassembled WGS sequence"/>
</dbReference>
<gene>
    <name evidence="1" type="ORF">FB45DRAFT_921367</name>
</gene>
<keyword evidence="2" id="KW-1185">Reference proteome</keyword>
<dbReference type="EMBL" id="JARKIF010000011">
    <property type="protein sequence ID" value="KAJ7627448.1"/>
    <property type="molecule type" value="Genomic_DNA"/>
</dbReference>